<proteinExistence type="inferred from homology"/>
<dbReference type="PANTHER" id="PTHR22911:SF137">
    <property type="entry name" value="SOLUTE CARRIER FAMILY 35 MEMBER G2-RELATED"/>
    <property type="match status" value="1"/>
</dbReference>
<keyword evidence="11" id="KW-1185">Reference proteome</keyword>
<dbReference type="InterPro" id="IPR004626">
    <property type="entry name" value="RarD"/>
</dbReference>
<feature type="transmembrane region" description="Helical" evidence="8">
    <location>
        <begin position="198"/>
        <end position="216"/>
    </location>
</feature>
<comment type="subcellular location">
    <subcellularLocation>
        <location evidence="1">Cell membrane</location>
        <topology evidence="1">Multi-pass membrane protein</topology>
    </subcellularLocation>
</comment>
<evidence type="ECO:0000313" key="11">
    <source>
        <dbReference type="Proteomes" id="UP001157034"/>
    </source>
</evidence>
<evidence type="ECO:0000256" key="6">
    <source>
        <dbReference type="ARBA" id="ARBA00022989"/>
    </source>
</evidence>
<evidence type="ECO:0000313" key="10">
    <source>
        <dbReference type="EMBL" id="GMA95718.1"/>
    </source>
</evidence>
<accession>A0ABQ6K857</accession>
<evidence type="ECO:0000256" key="4">
    <source>
        <dbReference type="ARBA" id="ARBA00022475"/>
    </source>
</evidence>
<feature type="domain" description="EamA" evidence="9">
    <location>
        <begin position="3"/>
        <end position="126"/>
    </location>
</feature>
<dbReference type="EMBL" id="BSVB01000001">
    <property type="protein sequence ID" value="GMA95718.1"/>
    <property type="molecule type" value="Genomic_DNA"/>
</dbReference>
<dbReference type="SUPFAM" id="SSF103481">
    <property type="entry name" value="Multidrug resistance efflux transporter EmrE"/>
    <property type="match status" value="2"/>
</dbReference>
<dbReference type="InterPro" id="IPR000620">
    <property type="entry name" value="EamA_dom"/>
</dbReference>
<dbReference type="InterPro" id="IPR037185">
    <property type="entry name" value="EmrE-like"/>
</dbReference>
<feature type="transmembrane region" description="Helical" evidence="8">
    <location>
        <begin position="82"/>
        <end position="104"/>
    </location>
</feature>
<keyword evidence="7 8" id="KW-0472">Membrane</keyword>
<feature type="transmembrane region" description="Helical" evidence="8">
    <location>
        <begin position="222"/>
        <end position="246"/>
    </location>
</feature>
<keyword evidence="4" id="KW-1003">Cell membrane</keyword>
<reference evidence="11" key="1">
    <citation type="journal article" date="2019" name="Int. J. Syst. Evol. Microbiol.">
        <title>The Global Catalogue of Microorganisms (GCM) 10K type strain sequencing project: providing services to taxonomists for standard genome sequencing and annotation.</title>
        <authorList>
            <consortium name="The Broad Institute Genomics Platform"/>
            <consortium name="The Broad Institute Genome Sequencing Center for Infectious Disease"/>
            <person name="Wu L."/>
            <person name="Ma J."/>
        </authorList>
    </citation>
    <scope>NUCLEOTIDE SEQUENCE [LARGE SCALE GENOMIC DNA]</scope>
    <source>
        <strain evidence="11">NBRC 108894</strain>
    </source>
</reference>
<evidence type="ECO:0000256" key="5">
    <source>
        <dbReference type="ARBA" id="ARBA00022692"/>
    </source>
</evidence>
<dbReference type="Proteomes" id="UP001157034">
    <property type="component" value="Unassembled WGS sequence"/>
</dbReference>
<feature type="transmembrane region" description="Helical" evidence="8">
    <location>
        <begin position="116"/>
        <end position="149"/>
    </location>
</feature>
<evidence type="ECO:0000256" key="1">
    <source>
        <dbReference type="ARBA" id="ARBA00004651"/>
    </source>
</evidence>
<evidence type="ECO:0000256" key="3">
    <source>
        <dbReference type="ARBA" id="ARBA00022448"/>
    </source>
</evidence>
<dbReference type="PANTHER" id="PTHR22911">
    <property type="entry name" value="ACYL-MALONYL CONDENSING ENZYME-RELATED"/>
    <property type="match status" value="1"/>
</dbReference>
<feature type="transmembrane region" description="Helical" evidence="8">
    <location>
        <begin position="169"/>
        <end position="191"/>
    </location>
</feature>
<keyword evidence="6 8" id="KW-1133">Transmembrane helix</keyword>
<protein>
    <recommendedName>
        <fullName evidence="9">EamA domain-containing protein</fullName>
    </recommendedName>
</protein>
<comment type="similarity">
    <text evidence="2">Belongs to the EamA transporter family.</text>
</comment>
<gene>
    <name evidence="10" type="ORF">GCM10025881_25420</name>
</gene>
<evidence type="ECO:0000256" key="2">
    <source>
        <dbReference type="ARBA" id="ARBA00007362"/>
    </source>
</evidence>
<feature type="transmembrane region" description="Helical" evidence="8">
    <location>
        <begin position="255"/>
        <end position="275"/>
    </location>
</feature>
<keyword evidence="3" id="KW-0813">Transport</keyword>
<name>A0ABQ6K857_9MICO</name>
<feature type="transmembrane region" description="Helical" evidence="8">
    <location>
        <begin position="28"/>
        <end position="43"/>
    </location>
</feature>
<keyword evidence="5 8" id="KW-0812">Transmembrane</keyword>
<feature type="transmembrane region" description="Helical" evidence="8">
    <location>
        <begin position="55"/>
        <end position="76"/>
    </location>
</feature>
<dbReference type="NCBIfam" id="TIGR00688">
    <property type="entry name" value="rarD"/>
    <property type="match status" value="1"/>
</dbReference>
<dbReference type="Pfam" id="PF00892">
    <property type="entry name" value="EamA"/>
    <property type="match status" value="1"/>
</dbReference>
<comment type="caution">
    <text evidence="10">The sequence shown here is derived from an EMBL/GenBank/DDBJ whole genome shotgun (WGS) entry which is preliminary data.</text>
</comment>
<evidence type="ECO:0000256" key="7">
    <source>
        <dbReference type="ARBA" id="ARBA00023136"/>
    </source>
</evidence>
<evidence type="ECO:0000256" key="8">
    <source>
        <dbReference type="SAM" id="Phobius"/>
    </source>
</evidence>
<organism evidence="10 11">
    <name type="scientific">Pseudolysinimonas kribbensis</name>
    <dbReference type="NCBI Taxonomy" id="433641"/>
    <lineage>
        <taxon>Bacteria</taxon>
        <taxon>Bacillati</taxon>
        <taxon>Actinomycetota</taxon>
        <taxon>Actinomycetes</taxon>
        <taxon>Micrococcales</taxon>
        <taxon>Microbacteriaceae</taxon>
        <taxon>Pseudolysinimonas</taxon>
    </lineage>
</organism>
<evidence type="ECO:0000259" key="9">
    <source>
        <dbReference type="Pfam" id="PF00892"/>
    </source>
</evidence>
<sequence>MLWGLFPLYFLLLVPATAYEVVSFRVLLSLVFCALLITVLRGWPRIAGIVRTPRVLLALALSGVLILANWEIYVIAIDAQQVVDAALGYFITPIVTVLLGVFVLRERLRPLQWTAVGVSVVAIVVVAVGGATVPWVALGLAASFGLYGLVKKRVGPGVDALSGLTLETAWVTPLALVQLAIVAGGTGLAIGRHGAGQTVALLLAGVVTAIPLLMFAGSARRLPLVIIGLAQYIIPTLQFVIGVALLHETMPAGRWIGFGMVWLALVLLTVDLVAASRRRGTVPLPASPEIR</sequence>